<dbReference type="AlphaFoldDB" id="A0AAD9ZG88"/>
<reference evidence="3" key="1">
    <citation type="submission" date="2022-11" db="EMBL/GenBank/DDBJ databases">
        <title>Chromosomal genome sequence assembly and mating type (MAT) locus characterization of the leprose asexual lichenized fungus Lepraria neglecta (Nyl.) Erichsen.</title>
        <authorList>
            <person name="Allen J.L."/>
            <person name="Pfeffer B."/>
        </authorList>
    </citation>
    <scope>NUCLEOTIDE SEQUENCE</scope>
    <source>
        <strain evidence="3">Allen 5258</strain>
    </source>
</reference>
<dbReference type="GO" id="GO:0051082">
    <property type="term" value="F:unfolded protein binding"/>
    <property type="evidence" value="ECO:0007669"/>
    <property type="project" value="TreeGrafter"/>
</dbReference>
<dbReference type="PANTHER" id="PTHR13194:SF19">
    <property type="entry name" value="NAD(P)-BINDING ROSSMANN-FOLD SUPERFAMILY PROTEIN"/>
    <property type="match status" value="1"/>
</dbReference>
<accession>A0AAD9ZG88</accession>
<comment type="caution">
    <text evidence="3">The sequence shown here is derived from an EMBL/GenBank/DDBJ whole genome shotgun (WGS) entry which is preliminary data.</text>
</comment>
<evidence type="ECO:0000313" key="3">
    <source>
        <dbReference type="EMBL" id="KAK3176410.1"/>
    </source>
</evidence>
<dbReference type="SUPFAM" id="SSF49785">
    <property type="entry name" value="Galactose-binding domain-like"/>
    <property type="match status" value="1"/>
</dbReference>
<proteinExistence type="inferred from homology"/>
<protein>
    <recommendedName>
        <fullName evidence="2">NADH:ubiquinone oxidoreductase intermediate-associated protein 30 domain-containing protein</fullName>
    </recommendedName>
</protein>
<evidence type="ECO:0000259" key="2">
    <source>
        <dbReference type="Pfam" id="PF08547"/>
    </source>
</evidence>
<gene>
    <name evidence="3" type="ORF">OEA41_007733</name>
</gene>
<evidence type="ECO:0000256" key="1">
    <source>
        <dbReference type="ARBA" id="ARBA00007884"/>
    </source>
</evidence>
<comment type="similarity">
    <text evidence="1">Belongs to the CIA30 family.</text>
</comment>
<dbReference type="Proteomes" id="UP001276659">
    <property type="component" value="Unassembled WGS sequence"/>
</dbReference>
<dbReference type="EMBL" id="JASNWA010000004">
    <property type="protein sequence ID" value="KAK3176410.1"/>
    <property type="molecule type" value="Genomic_DNA"/>
</dbReference>
<keyword evidence="4" id="KW-1185">Reference proteome</keyword>
<sequence length="238" mass="26283">MTVSSSPHILFGSSEPFLPPSWTTTDDRLRGGASQSYLDALPNNCARFYGHLDTSTLGGAGFASQYSPEGGSWDLSAYDGIEVEFQEGDGKVYTLVLKDEESPGKREDGREKAGVNWEAEFRGYNSVGEEGDGNGFTKVWVPWGDFKAAYRGKEKKDAGELKTGSVRRVGIMMRSYFGKQDGDFSIELSYICARKEAEGDKKCSASLLVGEVPRKEENKGWSEWLFGPLYRFLTDGMP</sequence>
<dbReference type="InterPro" id="IPR013857">
    <property type="entry name" value="NADH-UbQ_OxRdtase-assoc_prot30"/>
</dbReference>
<organism evidence="3 4">
    <name type="scientific">Lepraria neglecta</name>
    <dbReference type="NCBI Taxonomy" id="209136"/>
    <lineage>
        <taxon>Eukaryota</taxon>
        <taxon>Fungi</taxon>
        <taxon>Dikarya</taxon>
        <taxon>Ascomycota</taxon>
        <taxon>Pezizomycotina</taxon>
        <taxon>Lecanoromycetes</taxon>
        <taxon>OSLEUM clade</taxon>
        <taxon>Lecanoromycetidae</taxon>
        <taxon>Lecanorales</taxon>
        <taxon>Lecanorineae</taxon>
        <taxon>Stereocaulaceae</taxon>
        <taxon>Lepraria</taxon>
    </lineage>
</organism>
<dbReference type="InterPro" id="IPR039131">
    <property type="entry name" value="NDUFAF1"/>
</dbReference>
<feature type="domain" description="NADH:ubiquinone oxidoreductase intermediate-associated protein 30" evidence="2">
    <location>
        <begin position="20"/>
        <end position="188"/>
    </location>
</feature>
<dbReference type="GO" id="GO:0010257">
    <property type="term" value="P:NADH dehydrogenase complex assembly"/>
    <property type="evidence" value="ECO:0007669"/>
    <property type="project" value="TreeGrafter"/>
</dbReference>
<evidence type="ECO:0000313" key="4">
    <source>
        <dbReference type="Proteomes" id="UP001276659"/>
    </source>
</evidence>
<dbReference type="Pfam" id="PF08547">
    <property type="entry name" value="CIA30"/>
    <property type="match status" value="1"/>
</dbReference>
<dbReference type="InterPro" id="IPR008979">
    <property type="entry name" value="Galactose-bd-like_sf"/>
</dbReference>
<dbReference type="PANTHER" id="PTHR13194">
    <property type="entry name" value="COMPLEX I INTERMEDIATE-ASSOCIATED PROTEIN 30"/>
    <property type="match status" value="1"/>
</dbReference>
<name>A0AAD9ZG88_9LECA</name>